<feature type="signal peptide" evidence="1">
    <location>
        <begin position="1"/>
        <end position="15"/>
    </location>
</feature>
<protein>
    <recommendedName>
        <fullName evidence="4">Lipid A 3-O-deacylase</fullName>
    </recommendedName>
</protein>
<name>A0A0A2M7G1_9FLAO</name>
<evidence type="ECO:0000313" key="3">
    <source>
        <dbReference type="Proteomes" id="UP000030129"/>
    </source>
</evidence>
<dbReference type="InterPro" id="IPR018550">
    <property type="entry name" value="Lipid-A_deacylase-rel"/>
</dbReference>
<evidence type="ECO:0008006" key="4">
    <source>
        <dbReference type="Google" id="ProtNLM"/>
    </source>
</evidence>
<organism evidence="2 3">
    <name type="scientific">Flavobacterium beibuense F44-8</name>
    <dbReference type="NCBI Taxonomy" id="1406840"/>
    <lineage>
        <taxon>Bacteria</taxon>
        <taxon>Pseudomonadati</taxon>
        <taxon>Bacteroidota</taxon>
        <taxon>Flavobacteriia</taxon>
        <taxon>Flavobacteriales</taxon>
        <taxon>Flavobacteriaceae</taxon>
        <taxon>Flavobacterium</taxon>
    </lineage>
</organism>
<accession>A0A0A2M7G1</accession>
<keyword evidence="1" id="KW-0732">Signal</keyword>
<evidence type="ECO:0000256" key="1">
    <source>
        <dbReference type="SAM" id="SignalP"/>
    </source>
</evidence>
<reference evidence="2 3" key="1">
    <citation type="submission" date="2013-09" db="EMBL/GenBank/DDBJ databases">
        <authorList>
            <person name="Zeng Z."/>
            <person name="Chen C."/>
        </authorList>
    </citation>
    <scope>NUCLEOTIDE SEQUENCE [LARGE SCALE GENOMIC DNA]</scope>
    <source>
        <strain evidence="2 3">F44-8</strain>
    </source>
</reference>
<gene>
    <name evidence="2" type="ORF">Q763_00215</name>
</gene>
<dbReference type="AlphaFoldDB" id="A0A0A2M7G1"/>
<comment type="caution">
    <text evidence="2">The sequence shown here is derived from an EMBL/GenBank/DDBJ whole genome shotgun (WGS) entry which is preliminary data.</text>
</comment>
<evidence type="ECO:0000313" key="2">
    <source>
        <dbReference type="EMBL" id="KGO84205.1"/>
    </source>
</evidence>
<dbReference type="Gene3D" id="2.40.160.20">
    <property type="match status" value="1"/>
</dbReference>
<dbReference type="Proteomes" id="UP000030129">
    <property type="component" value="Unassembled WGS sequence"/>
</dbReference>
<keyword evidence="3" id="KW-1185">Reference proteome</keyword>
<feature type="chain" id="PRO_5012520094" description="Lipid A 3-O-deacylase" evidence="1">
    <location>
        <begin position="16"/>
        <end position="202"/>
    </location>
</feature>
<dbReference type="EMBL" id="JRLV01000001">
    <property type="protein sequence ID" value="KGO84205.1"/>
    <property type="molecule type" value="Genomic_DNA"/>
</dbReference>
<dbReference type="Pfam" id="PF09411">
    <property type="entry name" value="PagL"/>
    <property type="match status" value="1"/>
</dbReference>
<proteinExistence type="predicted"/>
<dbReference type="eggNOG" id="ENOG5032RP6">
    <property type="taxonomic scope" value="Bacteria"/>
</dbReference>
<sequence length="202" mass="22999">MLRLLMLLCATGAFAQEVHKNQQFYVGGCYGFGNEFGNSNYSFSNSYVQIQFYYSFNPSKKWEYLVAFQPEINFAKHQLLNPYFVTPDEPDYEQKRREFTQLKDLNQYAFNVAFFAKYNFSKSISAYAMLNVGPTISTKETERLTRGFTFNDVLGVGVAYNTGSVIFDVRPNVRHVSNAGLNESNAGFNTLNISFGFIVPMG</sequence>
<dbReference type="RefSeq" id="WP_035129700.1">
    <property type="nucleotide sequence ID" value="NZ_JRLV01000001.1"/>
</dbReference>